<evidence type="ECO:0000256" key="3">
    <source>
        <dbReference type="ARBA" id="ARBA00022448"/>
    </source>
</evidence>
<evidence type="ECO:0000256" key="1">
    <source>
        <dbReference type="ARBA" id="ARBA00004417"/>
    </source>
</evidence>
<dbReference type="InterPro" id="IPR027417">
    <property type="entry name" value="P-loop_NTPase"/>
</dbReference>
<name>A0A9E2P0W5_9SPIR</name>
<keyword evidence="7" id="KW-0472">Membrane</keyword>
<dbReference type="PANTHER" id="PTHR43297:SF2">
    <property type="entry name" value="DIPEPTIDE TRANSPORT ATP-BINDING PROTEIN DPPD"/>
    <property type="match status" value="1"/>
</dbReference>
<dbReference type="PROSITE" id="PS00211">
    <property type="entry name" value="ABC_TRANSPORTER_1"/>
    <property type="match status" value="1"/>
</dbReference>
<dbReference type="GO" id="GO:0005524">
    <property type="term" value="F:ATP binding"/>
    <property type="evidence" value="ECO:0007669"/>
    <property type="project" value="UniProtKB-KW"/>
</dbReference>
<dbReference type="GO" id="GO:0016887">
    <property type="term" value="F:ATP hydrolysis activity"/>
    <property type="evidence" value="ECO:0007669"/>
    <property type="project" value="InterPro"/>
</dbReference>
<evidence type="ECO:0000256" key="2">
    <source>
        <dbReference type="ARBA" id="ARBA00005417"/>
    </source>
</evidence>
<reference evidence="9" key="1">
    <citation type="journal article" date="2021" name="PeerJ">
        <title>Extensive microbial diversity within the chicken gut microbiome revealed by metagenomics and culture.</title>
        <authorList>
            <person name="Gilroy R."/>
            <person name="Ravi A."/>
            <person name="Getino M."/>
            <person name="Pursley I."/>
            <person name="Horton D.L."/>
            <person name="Alikhan N.F."/>
            <person name="Baker D."/>
            <person name="Gharbi K."/>
            <person name="Hall N."/>
            <person name="Watson M."/>
            <person name="Adriaenssens E.M."/>
            <person name="Foster-Nyarko E."/>
            <person name="Jarju S."/>
            <person name="Secka A."/>
            <person name="Antonio M."/>
            <person name="Oren A."/>
            <person name="Chaudhuri R.R."/>
            <person name="La Ragione R."/>
            <person name="Hildebrand F."/>
            <person name="Pallen M.J."/>
        </authorList>
    </citation>
    <scope>NUCLEOTIDE SEQUENCE</scope>
    <source>
        <strain evidence="9">Gambia15-2214</strain>
    </source>
</reference>
<proteinExistence type="inferred from homology"/>
<keyword evidence="3" id="KW-0813">Transport</keyword>
<dbReference type="InterPro" id="IPR003439">
    <property type="entry name" value="ABC_transporter-like_ATP-bd"/>
</dbReference>
<sequence>MNKILEVKNLKVSFRTSGGTVKAVRDISFDLEKGKTLAIVGESGSGKSVTSKAIMGILAGNSIIEGGEILYDGKDLLKISEEEMCKIRGDRISMIFQDPLSSLNPIVKIGKQITEAMLLKNKGNRKAARRDFNNTLKILKENMIALGDLSKAEIEEKISTFDKFNIEAIKLENSYNNAFYTAQGLIEDITETLFLITNHGKVDLNIALKDFMQRLREIKDPYLTPAYDEKIATFVSQLKSIHVKKGAAIPESVVVLFEDIKSLLEELVKTPKINFFRLGYYMLKNPKEDVTALSVEELNKKTLEYLDRDFMKEFLALEKRALEYSFNRALEQKKLVVKELNSAKSFFAGVLEKKSAEKKCKELSDLVASSIDGLEINKDSVAYTFNTALSSAIHRYFSAVEKNPKEEARFVKQNNKREALIARGKRVDWKVVPALVYDLEELQNGIVKVLDTLIVHYEDYIQSVSEIDFDKRSIALVDYFKEKASQVVYRITKTMAKHKAIKLMVEVGISEPHLRYYQYPFEFSGGMRQRIVIAIALAADPDILICDEPTTALDVTIQSQILELIDKLKKERNLSIIFITHDLGVVANMGDDVAVMYAGKIIEYGTAEDIFYDPRHPYTWALLSSMPDLETTEKLDAIPGTPPNMIYPPKGDAFAARNKYAMKIDFEQEPPRFQVSPTHWACTWLLHPNAPKVALPAIISNRIERMKKSGGSHE</sequence>
<accession>A0A9E2P0W5</accession>
<dbReference type="AlphaFoldDB" id="A0A9E2P0W5"/>
<comment type="subcellular location">
    <subcellularLocation>
        <location evidence="1">Cell inner membrane</location>
        <topology evidence="1">Peripheral membrane protein</topology>
    </subcellularLocation>
</comment>
<comment type="similarity">
    <text evidence="2">Belongs to the ABC transporter superfamily.</text>
</comment>
<evidence type="ECO:0000256" key="6">
    <source>
        <dbReference type="ARBA" id="ARBA00022840"/>
    </source>
</evidence>
<dbReference type="SMART" id="SM00382">
    <property type="entry name" value="AAA"/>
    <property type="match status" value="1"/>
</dbReference>
<organism evidence="9 10">
    <name type="scientific">Candidatus Treponema excrementipullorum</name>
    <dbReference type="NCBI Taxonomy" id="2838768"/>
    <lineage>
        <taxon>Bacteria</taxon>
        <taxon>Pseudomonadati</taxon>
        <taxon>Spirochaetota</taxon>
        <taxon>Spirochaetia</taxon>
        <taxon>Spirochaetales</taxon>
        <taxon>Treponemataceae</taxon>
        <taxon>Treponema</taxon>
    </lineage>
</organism>
<dbReference type="InterPro" id="IPR050388">
    <property type="entry name" value="ABC_Ni/Peptide_Import"/>
</dbReference>
<dbReference type="GO" id="GO:0005886">
    <property type="term" value="C:plasma membrane"/>
    <property type="evidence" value="ECO:0007669"/>
    <property type="project" value="UniProtKB-SubCell"/>
</dbReference>
<comment type="caution">
    <text evidence="9">The sequence shown here is derived from an EMBL/GenBank/DDBJ whole genome shotgun (WGS) entry which is preliminary data.</text>
</comment>
<protein>
    <submittedName>
        <fullName evidence="9">ATP-binding cassette domain-containing protein</fullName>
    </submittedName>
</protein>
<evidence type="ECO:0000313" key="9">
    <source>
        <dbReference type="EMBL" id="MBU3850488.1"/>
    </source>
</evidence>
<dbReference type="Pfam" id="PF00005">
    <property type="entry name" value="ABC_tran"/>
    <property type="match status" value="2"/>
</dbReference>
<dbReference type="GO" id="GO:0015833">
    <property type="term" value="P:peptide transport"/>
    <property type="evidence" value="ECO:0007669"/>
    <property type="project" value="InterPro"/>
</dbReference>
<gene>
    <name evidence="9" type="ORF">IAA16_07985</name>
</gene>
<evidence type="ECO:0000256" key="7">
    <source>
        <dbReference type="ARBA" id="ARBA00023136"/>
    </source>
</evidence>
<dbReference type="Proteomes" id="UP000823914">
    <property type="component" value="Unassembled WGS sequence"/>
</dbReference>
<dbReference type="InterPro" id="IPR013563">
    <property type="entry name" value="Oligopep_ABC_C"/>
</dbReference>
<dbReference type="SUPFAM" id="SSF52540">
    <property type="entry name" value="P-loop containing nucleoside triphosphate hydrolases"/>
    <property type="match status" value="1"/>
</dbReference>
<dbReference type="NCBIfam" id="TIGR01727">
    <property type="entry name" value="oligo_HPY"/>
    <property type="match status" value="1"/>
</dbReference>
<dbReference type="InterPro" id="IPR003593">
    <property type="entry name" value="AAA+_ATPase"/>
</dbReference>
<evidence type="ECO:0000313" key="10">
    <source>
        <dbReference type="Proteomes" id="UP000823914"/>
    </source>
</evidence>
<feature type="domain" description="ABC transporter" evidence="8">
    <location>
        <begin position="5"/>
        <end position="623"/>
    </location>
</feature>
<evidence type="ECO:0000256" key="5">
    <source>
        <dbReference type="ARBA" id="ARBA00022741"/>
    </source>
</evidence>
<keyword evidence="6 9" id="KW-0067">ATP-binding</keyword>
<reference evidence="9" key="2">
    <citation type="submission" date="2021-04" db="EMBL/GenBank/DDBJ databases">
        <authorList>
            <person name="Gilroy R."/>
        </authorList>
    </citation>
    <scope>NUCLEOTIDE SEQUENCE</scope>
    <source>
        <strain evidence="9">Gambia15-2214</strain>
    </source>
</reference>
<evidence type="ECO:0000259" key="8">
    <source>
        <dbReference type="PROSITE" id="PS50893"/>
    </source>
</evidence>
<dbReference type="PROSITE" id="PS50893">
    <property type="entry name" value="ABC_TRANSPORTER_2"/>
    <property type="match status" value="1"/>
</dbReference>
<dbReference type="EMBL" id="JAHLFV010000187">
    <property type="protein sequence ID" value="MBU3850488.1"/>
    <property type="molecule type" value="Genomic_DNA"/>
</dbReference>
<dbReference type="PANTHER" id="PTHR43297">
    <property type="entry name" value="OLIGOPEPTIDE TRANSPORT ATP-BINDING PROTEIN APPD"/>
    <property type="match status" value="1"/>
</dbReference>
<dbReference type="InterPro" id="IPR017871">
    <property type="entry name" value="ABC_transporter-like_CS"/>
</dbReference>
<dbReference type="Pfam" id="PF08352">
    <property type="entry name" value="oligo_HPY"/>
    <property type="match status" value="1"/>
</dbReference>
<evidence type="ECO:0000256" key="4">
    <source>
        <dbReference type="ARBA" id="ARBA00022475"/>
    </source>
</evidence>
<keyword evidence="5" id="KW-0547">Nucleotide-binding</keyword>
<keyword evidence="4" id="KW-1003">Cell membrane</keyword>
<dbReference type="Gene3D" id="3.40.50.300">
    <property type="entry name" value="P-loop containing nucleotide triphosphate hydrolases"/>
    <property type="match status" value="2"/>
</dbReference>